<keyword evidence="3" id="KW-1185">Reference proteome</keyword>
<evidence type="ECO:0000313" key="3">
    <source>
        <dbReference type="Proteomes" id="UP001215280"/>
    </source>
</evidence>
<comment type="caution">
    <text evidence="2">The sequence shown here is derived from an EMBL/GenBank/DDBJ whole genome shotgun (WGS) entry which is preliminary data.</text>
</comment>
<reference evidence="2" key="1">
    <citation type="submission" date="2023-03" db="EMBL/GenBank/DDBJ databases">
        <title>Massive genome expansion in bonnet fungi (Mycena s.s.) driven by repeated elements and novel gene families across ecological guilds.</title>
        <authorList>
            <consortium name="Lawrence Berkeley National Laboratory"/>
            <person name="Harder C.B."/>
            <person name="Miyauchi S."/>
            <person name="Viragh M."/>
            <person name="Kuo A."/>
            <person name="Thoen E."/>
            <person name="Andreopoulos B."/>
            <person name="Lu D."/>
            <person name="Skrede I."/>
            <person name="Drula E."/>
            <person name="Henrissat B."/>
            <person name="Morin E."/>
            <person name="Kohler A."/>
            <person name="Barry K."/>
            <person name="LaButti K."/>
            <person name="Morin E."/>
            <person name="Salamov A."/>
            <person name="Lipzen A."/>
            <person name="Mereny Z."/>
            <person name="Hegedus B."/>
            <person name="Baldrian P."/>
            <person name="Stursova M."/>
            <person name="Weitz H."/>
            <person name="Taylor A."/>
            <person name="Grigoriev I.V."/>
            <person name="Nagy L.G."/>
            <person name="Martin F."/>
            <person name="Kauserud H."/>
        </authorList>
    </citation>
    <scope>NUCLEOTIDE SEQUENCE</scope>
    <source>
        <strain evidence="2">CBHHK188m</strain>
    </source>
</reference>
<dbReference type="AlphaFoldDB" id="A0AAD7K5I8"/>
<protein>
    <recommendedName>
        <fullName evidence="4">F-box domain-containing protein</fullName>
    </recommendedName>
</protein>
<organism evidence="2 3">
    <name type="scientific">Mycena maculata</name>
    <dbReference type="NCBI Taxonomy" id="230809"/>
    <lineage>
        <taxon>Eukaryota</taxon>
        <taxon>Fungi</taxon>
        <taxon>Dikarya</taxon>
        <taxon>Basidiomycota</taxon>
        <taxon>Agaricomycotina</taxon>
        <taxon>Agaricomycetes</taxon>
        <taxon>Agaricomycetidae</taxon>
        <taxon>Agaricales</taxon>
        <taxon>Marasmiineae</taxon>
        <taxon>Mycenaceae</taxon>
        <taxon>Mycena</taxon>
    </lineage>
</organism>
<gene>
    <name evidence="2" type="ORF">DFH07DRAFT_765988</name>
</gene>
<keyword evidence="1" id="KW-0175">Coiled coil</keyword>
<accession>A0AAD7K5I8</accession>
<dbReference type="Gene3D" id="3.80.10.10">
    <property type="entry name" value="Ribonuclease Inhibitor"/>
    <property type="match status" value="1"/>
</dbReference>
<dbReference type="EMBL" id="JARJLG010000008">
    <property type="protein sequence ID" value="KAJ7778784.1"/>
    <property type="molecule type" value="Genomic_DNA"/>
</dbReference>
<dbReference type="Proteomes" id="UP001215280">
    <property type="component" value="Unassembled WGS sequence"/>
</dbReference>
<name>A0AAD7K5I8_9AGAR</name>
<evidence type="ECO:0008006" key="4">
    <source>
        <dbReference type="Google" id="ProtNLM"/>
    </source>
</evidence>
<sequence>MSTADLRRRLVQLDAAIVAQKRALAELQRDRETVQCQLDASSTFPALQLPVEITIEIFTLCLPTIEQLREDKRLSMSEKLKSDAPTLFLGVCRAWRDIALSIPALWATLSLRFHTIDDDVAAQVGRVEDFIERWLNRAAHRPLSIAFYAECTLAPFTKERMRDIIHRYAHRIQDLELEWSRYEMDALQLHSAVFPLLQRATLGDIWEDGHGAHDTVPLFTNAPQLRDFHLTRDGLFSHYILPSLQLTRFDGDIDYDLDLFSLAPNLIEARCRVVDLEDTPDSPIIHSQLQDLTLVKYPGLTAQRILPHLTLPALQSFHISGLSTDMSTVWTLYSFLVRSSPPLRTLSILDDDEIGNLYYWKECFDLLEATLEHLEVVSPRRNFQGLVFNSFPHLQSLSFVDPRGVDYKALLDFLDQRTNSPATLRSFRITCDSLEDISTDVAVTSPGAGQYSFQSNEVADHLASLASRGLDIHIGTSRKNYVEHVRPSRVS</sequence>
<evidence type="ECO:0000256" key="1">
    <source>
        <dbReference type="SAM" id="Coils"/>
    </source>
</evidence>
<dbReference type="InterPro" id="IPR032675">
    <property type="entry name" value="LRR_dom_sf"/>
</dbReference>
<feature type="coiled-coil region" evidence="1">
    <location>
        <begin position="10"/>
        <end position="37"/>
    </location>
</feature>
<evidence type="ECO:0000313" key="2">
    <source>
        <dbReference type="EMBL" id="KAJ7778784.1"/>
    </source>
</evidence>
<proteinExistence type="predicted"/>
<dbReference type="SUPFAM" id="SSF52047">
    <property type="entry name" value="RNI-like"/>
    <property type="match status" value="1"/>
</dbReference>